<feature type="region of interest" description="Disordered" evidence="1">
    <location>
        <begin position="30"/>
        <end position="52"/>
    </location>
</feature>
<gene>
    <name evidence="2" type="ORF">ACFQVD_44785</name>
</gene>
<proteinExistence type="predicted"/>
<dbReference type="EMBL" id="JBHTEE010000002">
    <property type="protein sequence ID" value="MFC7607229.1"/>
    <property type="molecule type" value="Genomic_DNA"/>
</dbReference>
<protein>
    <submittedName>
        <fullName evidence="2">Uncharacterized protein</fullName>
    </submittedName>
</protein>
<dbReference type="RefSeq" id="WP_386369052.1">
    <property type="nucleotide sequence ID" value="NZ_JBHTEE010000002.1"/>
</dbReference>
<evidence type="ECO:0000256" key="1">
    <source>
        <dbReference type="SAM" id="MobiDB-lite"/>
    </source>
</evidence>
<comment type="caution">
    <text evidence="2">The sequence shown here is derived from an EMBL/GenBank/DDBJ whole genome shotgun (WGS) entry which is preliminary data.</text>
</comment>
<accession>A0ABW2TFS2</accession>
<evidence type="ECO:0000313" key="2">
    <source>
        <dbReference type="EMBL" id="MFC7607229.1"/>
    </source>
</evidence>
<keyword evidence="3" id="KW-1185">Reference proteome</keyword>
<reference evidence="3" key="1">
    <citation type="journal article" date="2019" name="Int. J. Syst. Evol. Microbiol.">
        <title>The Global Catalogue of Microorganisms (GCM) 10K type strain sequencing project: providing services to taxonomists for standard genome sequencing and annotation.</title>
        <authorList>
            <consortium name="The Broad Institute Genomics Platform"/>
            <consortium name="The Broad Institute Genome Sequencing Center for Infectious Disease"/>
            <person name="Wu L."/>
            <person name="Ma J."/>
        </authorList>
    </citation>
    <scope>NUCLEOTIDE SEQUENCE [LARGE SCALE GENOMIC DNA]</scope>
    <source>
        <strain evidence="3">JCM 10083</strain>
    </source>
</reference>
<name>A0ABW2TFS2_9ACTN</name>
<organism evidence="2 3">
    <name type="scientific">Streptosporangium amethystogenes subsp. fukuiense</name>
    <dbReference type="NCBI Taxonomy" id="698418"/>
    <lineage>
        <taxon>Bacteria</taxon>
        <taxon>Bacillati</taxon>
        <taxon>Actinomycetota</taxon>
        <taxon>Actinomycetes</taxon>
        <taxon>Streptosporangiales</taxon>
        <taxon>Streptosporangiaceae</taxon>
        <taxon>Streptosporangium</taxon>
    </lineage>
</organism>
<sequence>MPKIVPIDPGETSFDQLATDTRRAALRAMTYAPGQESQAMRDTYDRQAGGSK</sequence>
<dbReference type="Proteomes" id="UP001596514">
    <property type="component" value="Unassembled WGS sequence"/>
</dbReference>
<evidence type="ECO:0000313" key="3">
    <source>
        <dbReference type="Proteomes" id="UP001596514"/>
    </source>
</evidence>